<feature type="compositionally biased region" description="Low complexity" evidence="1">
    <location>
        <begin position="296"/>
        <end position="310"/>
    </location>
</feature>
<dbReference type="EMBL" id="BJXR01000037">
    <property type="protein sequence ID" value="GEN10287.1"/>
    <property type="molecule type" value="Genomic_DNA"/>
</dbReference>
<protein>
    <recommendedName>
        <fullName evidence="8">Aspartate ammonia-lyase</fullName>
    </recommendedName>
</protein>
<dbReference type="InterPro" id="IPR037291">
    <property type="entry name" value="DUF4139"/>
</dbReference>
<gene>
    <name evidence="4" type="ORF">MFU01_53240</name>
    <name evidence="5" type="ORF">SAMN05443572_110111</name>
</gene>
<comment type="caution">
    <text evidence="4">The sequence shown here is derived from an EMBL/GenBank/DDBJ whole genome shotgun (WGS) entry which is preliminary data.</text>
</comment>
<dbReference type="PANTHER" id="PTHR31005:SF8">
    <property type="entry name" value="DUF4139 DOMAIN-CONTAINING PROTEIN"/>
    <property type="match status" value="1"/>
</dbReference>
<dbReference type="EMBL" id="FOIB01000010">
    <property type="protein sequence ID" value="SEU34712.1"/>
    <property type="molecule type" value="Genomic_DNA"/>
</dbReference>
<feature type="domain" description="DUF4139" evidence="2">
    <location>
        <begin position="207"/>
        <end position="513"/>
    </location>
</feature>
<evidence type="ECO:0000313" key="7">
    <source>
        <dbReference type="Proteomes" id="UP000321514"/>
    </source>
</evidence>
<dbReference type="AlphaFoldDB" id="A0A511T8D6"/>
<dbReference type="OrthoDB" id="9777444at2"/>
<dbReference type="STRING" id="1334629.MFUL124B02_13900"/>
<dbReference type="NCBIfam" id="TIGR02231">
    <property type="entry name" value="mucoidy inhibitor MuiA family protein"/>
    <property type="match status" value="1"/>
</dbReference>
<dbReference type="Proteomes" id="UP000321514">
    <property type="component" value="Unassembled WGS sequence"/>
</dbReference>
<reference evidence="4 7" key="2">
    <citation type="submission" date="2019-07" db="EMBL/GenBank/DDBJ databases">
        <title>Whole genome shotgun sequence of Myxococcus fulvus NBRC 100333.</title>
        <authorList>
            <person name="Hosoyama A."/>
            <person name="Uohara A."/>
            <person name="Ohji S."/>
            <person name="Ichikawa N."/>
        </authorList>
    </citation>
    <scope>NUCLEOTIDE SEQUENCE [LARGE SCALE GENOMIC DNA]</scope>
    <source>
        <strain evidence="4 7">NBRC 100333</strain>
    </source>
</reference>
<reference evidence="5 6" key="1">
    <citation type="submission" date="2016-10" db="EMBL/GenBank/DDBJ databases">
        <authorList>
            <person name="Varghese N."/>
            <person name="Submissions S."/>
        </authorList>
    </citation>
    <scope>NUCLEOTIDE SEQUENCE [LARGE SCALE GENOMIC DNA]</scope>
    <source>
        <strain evidence="5 6">DSM 16525</strain>
    </source>
</reference>
<sequence length="521" mass="57335">MTLFPLSLLVLAAAPQVSSVVVYPDRAHVTRTQDVTCRGATTAVFEHVPEAASRESFRARAPGADLEGLTAERQTLEQQLAAERREWKSRWEVLGQEELALDAASERVGTLERLSEGYTDVAVDHVTRELTGRKPDTRAWASAFDAALSVRMRAVKESWELAEKRRELKQRRDQVSAQLSRLGTEASRAEYRVEVRLSCPEGKKTRVSLTYLVGGSSWEPSYEARADEASGTVELTALATVRQQTGEDWSGAKLLLSTALPRKNATPPEMAPLLVRALKQPKERQVLTARQEARQSVEGGVEGAASSGEGPRAVSQGVSVQWEAEEAARVPGDGVAVRVVLGRHRLPAEFSWRTVPKLHPVVFRVARLANTTSFPLLPGEVSLFRGTGFLGRQRLERVASGLPFELTFGIEEALRVTRTTVEEVKRPQGLFGGKQRFRYAYRFQLTNLRERAEKVVLSEHIPVSELDDVKVEVAPESTAGLSLTKDDGIATWQVALAPAETRTLELVFHVDAPSSYVSGGL</sequence>
<dbReference type="InterPro" id="IPR011935">
    <property type="entry name" value="CHP02231"/>
</dbReference>
<evidence type="ECO:0000313" key="4">
    <source>
        <dbReference type="EMBL" id="GEN10287.1"/>
    </source>
</evidence>
<feature type="domain" description="DUF4140" evidence="3">
    <location>
        <begin position="20"/>
        <end position="106"/>
    </location>
</feature>
<evidence type="ECO:0000313" key="5">
    <source>
        <dbReference type="EMBL" id="SEU34712.1"/>
    </source>
</evidence>
<dbReference type="PANTHER" id="PTHR31005">
    <property type="entry name" value="DUF4139 DOMAIN-CONTAINING PROTEIN"/>
    <property type="match status" value="1"/>
</dbReference>
<dbReference type="Proteomes" id="UP000183760">
    <property type="component" value="Unassembled WGS sequence"/>
</dbReference>
<dbReference type="Pfam" id="PF13598">
    <property type="entry name" value="DUF4139"/>
    <property type="match status" value="1"/>
</dbReference>
<dbReference type="InterPro" id="IPR025554">
    <property type="entry name" value="DUF4140"/>
</dbReference>
<dbReference type="RefSeq" id="WP_046712437.1">
    <property type="nucleotide sequence ID" value="NZ_BJXR01000037.1"/>
</dbReference>
<evidence type="ECO:0000256" key="1">
    <source>
        <dbReference type="SAM" id="MobiDB-lite"/>
    </source>
</evidence>
<evidence type="ECO:0000313" key="6">
    <source>
        <dbReference type="Proteomes" id="UP000183760"/>
    </source>
</evidence>
<feature type="region of interest" description="Disordered" evidence="1">
    <location>
        <begin position="290"/>
        <end position="313"/>
    </location>
</feature>
<organism evidence="4 7">
    <name type="scientific">Myxococcus fulvus</name>
    <dbReference type="NCBI Taxonomy" id="33"/>
    <lineage>
        <taxon>Bacteria</taxon>
        <taxon>Pseudomonadati</taxon>
        <taxon>Myxococcota</taxon>
        <taxon>Myxococcia</taxon>
        <taxon>Myxococcales</taxon>
        <taxon>Cystobacterineae</taxon>
        <taxon>Myxococcaceae</taxon>
        <taxon>Myxococcus</taxon>
    </lineage>
</organism>
<proteinExistence type="predicted"/>
<accession>A0A511T8D6</accession>
<dbReference type="Pfam" id="PF13600">
    <property type="entry name" value="DUF4140"/>
    <property type="match status" value="1"/>
</dbReference>
<evidence type="ECO:0008006" key="8">
    <source>
        <dbReference type="Google" id="ProtNLM"/>
    </source>
</evidence>
<name>A0A511T8D6_MYXFU</name>
<keyword evidence="6" id="KW-1185">Reference proteome</keyword>
<evidence type="ECO:0000259" key="2">
    <source>
        <dbReference type="Pfam" id="PF13598"/>
    </source>
</evidence>
<evidence type="ECO:0000259" key="3">
    <source>
        <dbReference type="Pfam" id="PF13600"/>
    </source>
</evidence>